<accession>A0ABP3XEZ5</accession>
<feature type="chain" id="PRO_5046020648" description="PRC-barrel domain-containing protein" evidence="1">
    <location>
        <begin position="22"/>
        <end position="159"/>
    </location>
</feature>
<evidence type="ECO:0008006" key="4">
    <source>
        <dbReference type="Google" id="ProtNLM"/>
    </source>
</evidence>
<comment type="caution">
    <text evidence="2">The sequence shown here is derived from an EMBL/GenBank/DDBJ whole genome shotgun (WGS) entry which is preliminary data.</text>
</comment>
<evidence type="ECO:0000313" key="2">
    <source>
        <dbReference type="EMBL" id="GAA0863471.1"/>
    </source>
</evidence>
<keyword evidence="3" id="KW-1185">Reference proteome</keyword>
<feature type="signal peptide" evidence="1">
    <location>
        <begin position="1"/>
        <end position="21"/>
    </location>
</feature>
<name>A0ABP3XEZ5_9SPHN</name>
<organism evidence="2 3">
    <name type="scientific">Sphingopyxis soli</name>
    <dbReference type="NCBI Taxonomy" id="592051"/>
    <lineage>
        <taxon>Bacteria</taxon>
        <taxon>Pseudomonadati</taxon>
        <taxon>Pseudomonadota</taxon>
        <taxon>Alphaproteobacteria</taxon>
        <taxon>Sphingomonadales</taxon>
        <taxon>Sphingomonadaceae</taxon>
        <taxon>Sphingopyxis</taxon>
    </lineage>
</organism>
<dbReference type="EMBL" id="BAAAFE010000007">
    <property type="protein sequence ID" value="GAA0863471.1"/>
    <property type="molecule type" value="Genomic_DNA"/>
</dbReference>
<gene>
    <name evidence="2" type="ORF">GCM10009115_14130</name>
</gene>
<proteinExistence type="predicted"/>
<dbReference type="Proteomes" id="UP001500738">
    <property type="component" value="Unassembled WGS sequence"/>
</dbReference>
<evidence type="ECO:0000256" key="1">
    <source>
        <dbReference type="SAM" id="SignalP"/>
    </source>
</evidence>
<evidence type="ECO:0000313" key="3">
    <source>
        <dbReference type="Proteomes" id="UP001500738"/>
    </source>
</evidence>
<protein>
    <recommendedName>
        <fullName evidence="4">PRC-barrel domain-containing protein</fullName>
    </recommendedName>
</protein>
<sequence>MRNSLTLLAAGAALLGAPAIAQVGGVVGGTVDTTAQVGTGAVGSTVGNVTGQLGNSVDRADGAANGAIDSARLTAATREQVRAGAQITDAKGNSIGTVQSLDGDNAVVVDGGKLYNIPLSALYSKANSVTGPLVTKLSRAEIAAHAHGSAQAGADARSH</sequence>
<keyword evidence="1" id="KW-0732">Signal</keyword>
<dbReference type="RefSeq" id="WP_215354853.1">
    <property type="nucleotide sequence ID" value="NZ_BAAAFE010000007.1"/>
</dbReference>
<reference evidence="3" key="1">
    <citation type="journal article" date="2019" name="Int. J. Syst. Evol. Microbiol.">
        <title>The Global Catalogue of Microorganisms (GCM) 10K type strain sequencing project: providing services to taxonomists for standard genome sequencing and annotation.</title>
        <authorList>
            <consortium name="The Broad Institute Genomics Platform"/>
            <consortium name="The Broad Institute Genome Sequencing Center for Infectious Disease"/>
            <person name="Wu L."/>
            <person name="Ma J."/>
        </authorList>
    </citation>
    <scope>NUCLEOTIDE SEQUENCE [LARGE SCALE GENOMIC DNA]</scope>
    <source>
        <strain evidence="3">JCM 15910</strain>
    </source>
</reference>